<evidence type="ECO:0000259" key="3">
    <source>
        <dbReference type="PROSITE" id="PS50053"/>
    </source>
</evidence>
<proteinExistence type="predicted"/>
<dbReference type="EMBL" id="JAPDFW010000105">
    <property type="protein sequence ID" value="KAJ5069363.1"/>
    <property type="molecule type" value="Genomic_DNA"/>
</dbReference>
<dbReference type="InterPro" id="IPR001012">
    <property type="entry name" value="UBX_dom"/>
</dbReference>
<dbReference type="SUPFAM" id="SSF52833">
    <property type="entry name" value="Thioredoxin-like"/>
    <property type="match status" value="1"/>
</dbReference>
<dbReference type="SUPFAM" id="SSF54236">
    <property type="entry name" value="Ubiquitin-like"/>
    <property type="match status" value="2"/>
</dbReference>
<evidence type="ECO:0000313" key="4">
    <source>
        <dbReference type="EMBL" id="KAJ5069363.1"/>
    </source>
</evidence>
<dbReference type="SMART" id="SM00594">
    <property type="entry name" value="UAS"/>
    <property type="match status" value="1"/>
</dbReference>
<dbReference type="PANTHER" id="PTHR23322:SF93">
    <property type="entry name" value="UBX DOMAIN-CONTAINING PROTEIN 8"/>
    <property type="match status" value="1"/>
</dbReference>
<gene>
    <name evidence="4" type="ORF">M0811_11706</name>
</gene>
<dbReference type="PROSITE" id="PS50033">
    <property type="entry name" value="UBX"/>
    <property type="match status" value="1"/>
</dbReference>
<dbReference type="Gene3D" id="3.10.20.90">
    <property type="entry name" value="Phosphatidylinositol 3-kinase Catalytic Subunit, Chain A, domain 1"/>
    <property type="match status" value="2"/>
</dbReference>
<dbReference type="OrthoDB" id="1920064at2759"/>
<comment type="caution">
    <text evidence="4">The sequence shown here is derived from an EMBL/GenBank/DDBJ whole genome shotgun (WGS) entry which is preliminary data.</text>
</comment>
<sequence>MSLFQFNVKFQKQQIKFDIESTKFLKDLKLKLFELTGIKPERQKIIGIKFKDENMPLSKMNLKSNTINKIQLIGSKEEEISKIIEIEKKITEEKEEERKKQEEERRKQEEIEKANQELYEIDLSTGYTKTENEINEKMNFNNFLQNGIPNITENNENFKLFEEVYAPVHPAMQTGNMKKTLEKSKSSRIPVIVYLHSQTDIQNVLNFCQQILGDFSVSTFINTNFLFWVGDFDNIDPQIMHEFKNSINLESFPFLAVVDNVHELNILDVIQGPVDKSELFSRLMNLQEVFSTIHSGLLRKNSSALIRESQDQEYNESLKIDRERDQRELQEEIIKIKEEEEKKRKEEEEKEKLREKEENLLKKLPSEPKEDSNEEIVEILFRKIDGSRETRKFSINSTLEHVFLFAQLIELKYDKLSLLMTYPKIKFTLDDKENFEKTLKELNFSGKIVLFIEEN</sequence>
<dbReference type="Pfam" id="PF21021">
    <property type="entry name" value="FAF1"/>
    <property type="match status" value="1"/>
</dbReference>
<feature type="domain" description="UBX" evidence="2">
    <location>
        <begin position="372"/>
        <end position="452"/>
    </location>
</feature>
<organism evidence="4 5">
    <name type="scientific">Anaeramoeba ignava</name>
    <name type="common">Anaerobic marine amoeba</name>
    <dbReference type="NCBI Taxonomy" id="1746090"/>
    <lineage>
        <taxon>Eukaryota</taxon>
        <taxon>Metamonada</taxon>
        <taxon>Anaeramoebidae</taxon>
        <taxon>Anaeramoeba</taxon>
    </lineage>
</organism>
<feature type="coiled-coil region" evidence="1">
    <location>
        <begin position="76"/>
        <end position="119"/>
    </location>
</feature>
<dbReference type="AlphaFoldDB" id="A0A9Q0LAX5"/>
<evidence type="ECO:0000313" key="5">
    <source>
        <dbReference type="Proteomes" id="UP001149090"/>
    </source>
</evidence>
<accession>A0A9Q0LAX5</accession>
<feature type="coiled-coil region" evidence="1">
    <location>
        <begin position="320"/>
        <end position="363"/>
    </location>
</feature>
<keyword evidence="5" id="KW-1185">Reference proteome</keyword>
<dbReference type="InterPro" id="IPR049483">
    <property type="entry name" value="FAF1_2-like_UAS"/>
</dbReference>
<dbReference type="Gene3D" id="3.40.30.10">
    <property type="entry name" value="Glutaredoxin"/>
    <property type="match status" value="1"/>
</dbReference>
<dbReference type="InterPro" id="IPR006577">
    <property type="entry name" value="UAS"/>
</dbReference>
<name>A0A9Q0LAX5_ANAIG</name>
<feature type="domain" description="Ubiquitin-like" evidence="3">
    <location>
        <begin position="4"/>
        <end position="66"/>
    </location>
</feature>
<dbReference type="InterPro" id="IPR036249">
    <property type="entry name" value="Thioredoxin-like_sf"/>
</dbReference>
<dbReference type="CDD" id="cd01767">
    <property type="entry name" value="UBX"/>
    <property type="match status" value="1"/>
</dbReference>
<dbReference type="InterPro" id="IPR000626">
    <property type="entry name" value="Ubiquitin-like_dom"/>
</dbReference>
<keyword evidence="1" id="KW-0175">Coiled coil</keyword>
<dbReference type="Pfam" id="PF00789">
    <property type="entry name" value="UBX"/>
    <property type="match status" value="1"/>
</dbReference>
<dbReference type="Proteomes" id="UP001149090">
    <property type="component" value="Unassembled WGS sequence"/>
</dbReference>
<dbReference type="PROSITE" id="PS50053">
    <property type="entry name" value="UBIQUITIN_2"/>
    <property type="match status" value="1"/>
</dbReference>
<dbReference type="InterPro" id="IPR050730">
    <property type="entry name" value="UBX_domain-protein"/>
</dbReference>
<evidence type="ECO:0000256" key="1">
    <source>
        <dbReference type="SAM" id="Coils"/>
    </source>
</evidence>
<evidence type="ECO:0000259" key="2">
    <source>
        <dbReference type="PROSITE" id="PS50033"/>
    </source>
</evidence>
<dbReference type="InterPro" id="IPR029071">
    <property type="entry name" value="Ubiquitin-like_domsf"/>
</dbReference>
<protein>
    <submittedName>
        <fullName evidence="4">Fas-associated protein</fullName>
    </submittedName>
</protein>
<dbReference type="GO" id="GO:0043130">
    <property type="term" value="F:ubiquitin binding"/>
    <property type="evidence" value="ECO:0007669"/>
    <property type="project" value="TreeGrafter"/>
</dbReference>
<dbReference type="PANTHER" id="PTHR23322">
    <property type="entry name" value="FAS-ASSOCIATED PROTEIN"/>
    <property type="match status" value="1"/>
</dbReference>
<reference evidence="4" key="1">
    <citation type="submission" date="2022-10" db="EMBL/GenBank/DDBJ databases">
        <title>Novel sulphate-reducing endosymbionts in the free-living metamonad Anaeramoeba.</title>
        <authorList>
            <person name="Jerlstrom-Hultqvist J."/>
            <person name="Cepicka I."/>
            <person name="Gallot-Lavallee L."/>
            <person name="Salas-Leiva D."/>
            <person name="Curtis B.A."/>
            <person name="Zahonova K."/>
            <person name="Pipaliya S."/>
            <person name="Dacks J."/>
            <person name="Roger A.J."/>
        </authorList>
    </citation>
    <scope>NUCLEOTIDE SEQUENCE</scope>
    <source>
        <strain evidence="4">BMAN</strain>
    </source>
</reference>